<keyword evidence="17" id="KW-1185">Reference proteome</keyword>
<comment type="function">
    <text evidence="12">Pre-mRNA processing factor involved in disassembly of spliceosomes after the release of mature mRNA.</text>
</comment>
<evidence type="ECO:0000256" key="3">
    <source>
        <dbReference type="ARBA" id="ARBA00022664"/>
    </source>
</evidence>
<reference evidence="16" key="1">
    <citation type="journal article" date="2021" name="Nat. Commun.">
        <title>Genetic determinants of endophytism in the Arabidopsis root mycobiome.</title>
        <authorList>
            <person name="Mesny F."/>
            <person name="Miyauchi S."/>
            <person name="Thiergart T."/>
            <person name="Pickel B."/>
            <person name="Atanasova L."/>
            <person name="Karlsson M."/>
            <person name="Huettel B."/>
            <person name="Barry K.W."/>
            <person name="Haridas S."/>
            <person name="Chen C."/>
            <person name="Bauer D."/>
            <person name="Andreopoulos W."/>
            <person name="Pangilinan J."/>
            <person name="LaButti K."/>
            <person name="Riley R."/>
            <person name="Lipzen A."/>
            <person name="Clum A."/>
            <person name="Drula E."/>
            <person name="Henrissat B."/>
            <person name="Kohler A."/>
            <person name="Grigoriev I.V."/>
            <person name="Martin F.M."/>
            <person name="Hacquard S."/>
        </authorList>
    </citation>
    <scope>NUCLEOTIDE SEQUENCE</scope>
    <source>
        <strain evidence="16">MPI-CAGE-AT-0016</strain>
    </source>
</reference>
<dbReference type="SMART" id="SM00847">
    <property type="entry name" value="HA2"/>
    <property type="match status" value="1"/>
</dbReference>
<comment type="caution">
    <text evidence="16">The sequence shown here is derived from an EMBL/GenBank/DDBJ whole genome shotgun (WGS) entry which is preliminary data.</text>
</comment>
<dbReference type="SMART" id="SM00490">
    <property type="entry name" value="HELICc"/>
    <property type="match status" value="1"/>
</dbReference>
<comment type="catalytic activity">
    <reaction evidence="11">
        <text>ATP + H2O = ADP + phosphate + H(+)</text>
        <dbReference type="Rhea" id="RHEA:13065"/>
        <dbReference type="ChEBI" id="CHEBI:15377"/>
        <dbReference type="ChEBI" id="CHEBI:15378"/>
        <dbReference type="ChEBI" id="CHEBI:30616"/>
        <dbReference type="ChEBI" id="CHEBI:43474"/>
        <dbReference type="ChEBI" id="CHEBI:456216"/>
        <dbReference type="EC" id="3.6.4.13"/>
    </reaction>
</comment>
<evidence type="ECO:0000256" key="2">
    <source>
        <dbReference type="ARBA" id="ARBA00012552"/>
    </source>
</evidence>
<feature type="domain" description="Helicase ATP-binding" evidence="14">
    <location>
        <begin position="114"/>
        <end position="279"/>
    </location>
</feature>
<accession>A0A8K0WY82</accession>
<sequence length="770" mass="86941">MADGRTSKRSSSDADADVKHKKAKTDETDGGKKNPYLAHMYEEENGNGNGSASRNGAGDAFADFIPRQTTAKQAEDVEDLDYNAFTGKQHTKKYFDILKSRRDLPVHKQRKEFLAKYHSTQILVFVGETGSGKTTQIPQYVLYDELPQINRKLVACTQPRRVAAMSVAQRVADELDVTLGEEVGYSIRFEDRTGPNTVLKYMTDGMLLREAMHDHEMSRYSCIILDEAHERTLATDILMALLKNVAARRPDLKIIVMSATLDAQKFQRYFNDAPLLAVPGRTHPVEIFYTPEPEKDYVEAAIRTVLQIHASEPEGDILVFLTGEEEIEDACRKINLEADEMVREIDAGPLAVYPLYGTLPPHQQQRIFDKPPEPYKKGGRPGRKCIIATNIAETSLTIDGIVYVVDPGFSKQKIYNPRIRVESLLVSPISKASAQQRAGRAGRTKPGKCFRLYTENAFKKELIEQTHPEILRSNLANTVLELKKLGVEDLVHFDLMDPPAPETMMRALEELNYLACLDDEGELTTLGGLASEFPLDPALAVMLISSPEFYCSNEILSITALLSVPQIWSRPAAQRRRADEMKAQFSHPEGDHLTLLNAYHAFKGQANAQVDVKRWCHEHFLSFRHLSSADNVRAQLKRIMETQGLELVSTPFEDKDYYNNIRRALVAGFFMQVAVRESSGKVYRTVKDNQAVMLHPSTVLKTDYEWVCYNEFVLTSKQYIRTCTGVRPEWLMEIAPGYYDLSTFEKGDAKTALIRAAEKKRRKEAMKAGR</sequence>
<evidence type="ECO:0000256" key="12">
    <source>
        <dbReference type="ARBA" id="ARBA00055599"/>
    </source>
</evidence>
<dbReference type="FunFam" id="1.20.120.1080:FF:000003">
    <property type="entry name" value="Pre-mRNA-splicing factor ATP-dependent RNA helicase PRP43"/>
    <property type="match status" value="1"/>
</dbReference>
<keyword evidence="9" id="KW-0539">Nucleus</keyword>
<dbReference type="InterPro" id="IPR011709">
    <property type="entry name" value="DEAD-box_helicase_OB_fold"/>
</dbReference>
<dbReference type="Pfam" id="PF00271">
    <property type="entry name" value="Helicase_C"/>
    <property type="match status" value="1"/>
</dbReference>
<evidence type="ECO:0000256" key="4">
    <source>
        <dbReference type="ARBA" id="ARBA00022741"/>
    </source>
</evidence>
<evidence type="ECO:0000259" key="14">
    <source>
        <dbReference type="PROSITE" id="PS51192"/>
    </source>
</evidence>
<dbReference type="GO" id="GO:0016787">
    <property type="term" value="F:hydrolase activity"/>
    <property type="evidence" value="ECO:0007669"/>
    <property type="project" value="UniProtKB-KW"/>
</dbReference>
<dbReference type="PANTHER" id="PTHR18934:SF109">
    <property type="entry name" value="ATP-DEPENDENT RNA HELICASE DHX15 HOMOLOG"/>
    <property type="match status" value="1"/>
</dbReference>
<keyword evidence="4" id="KW-0547">Nucleotide-binding</keyword>
<keyword evidence="5" id="KW-0378">Hydrolase</keyword>
<dbReference type="GO" id="GO:0005524">
    <property type="term" value="F:ATP binding"/>
    <property type="evidence" value="ECO:0007669"/>
    <property type="project" value="UniProtKB-KW"/>
</dbReference>
<keyword evidence="6 16" id="KW-0347">Helicase</keyword>
<dbReference type="InterPro" id="IPR001650">
    <property type="entry name" value="Helicase_C-like"/>
</dbReference>
<evidence type="ECO:0000256" key="7">
    <source>
        <dbReference type="ARBA" id="ARBA00022840"/>
    </source>
</evidence>
<dbReference type="InterPro" id="IPR044756">
    <property type="entry name" value="DHX15_DEXHc"/>
</dbReference>
<dbReference type="PROSITE" id="PS00690">
    <property type="entry name" value="DEAH_ATP_HELICASE"/>
    <property type="match status" value="1"/>
</dbReference>
<organism evidence="16 17">
    <name type="scientific">Plectosphaerella cucumerina</name>
    <dbReference type="NCBI Taxonomy" id="40658"/>
    <lineage>
        <taxon>Eukaryota</taxon>
        <taxon>Fungi</taxon>
        <taxon>Dikarya</taxon>
        <taxon>Ascomycota</taxon>
        <taxon>Pezizomycotina</taxon>
        <taxon>Sordariomycetes</taxon>
        <taxon>Hypocreomycetidae</taxon>
        <taxon>Glomerellales</taxon>
        <taxon>Plectosphaerellaceae</taxon>
        <taxon>Plectosphaerella</taxon>
    </lineage>
</organism>
<keyword evidence="8" id="KW-0508">mRNA splicing</keyword>
<dbReference type="FunFam" id="3.40.50.300:FF:000324">
    <property type="entry name" value="pre-mRNA-splicing factor ATP-dependent RNA helicase DHX15"/>
    <property type="match status" value="1"/>
</dbReference>
<dbReference type="Gene3D" id="3.40.50.300">
    <property type="entry name" value="P-loop containing nucleotide triphosphate hydrolases"/>
    <property type="match status" value="2"/>
</dbReference>
<name>A0A8K0WY82_9PEZI</name>
<dbReference type="InterPro" id="IPR011545">
    <property type="entry name" value="DEAD/DEAH_box_helicase_dom"/>
</dbReference>
<dbReference type="PROSITE" id="PS51194">
    <property type="entry name" value="HELICASE_CTER"/>
    <property type="match status" value="1"/>
</dbReference>
<comment type="subcellular location">
    <subcellularLocation>
        <location evidence="1">Nucleus</location>
    </subcellularLocation>
</comment>
<dbReference type="OrthoDB" id="10253254at2759"/>
<protein>
    <recommendedName>
        <fullName evidence="2">RNA helicase</fullName>
        <ecNumber evidence="2">3.6.4.13</ecNumber>
    </recommendedName>
</protein>
<proteinExistence type="inferred from homology"/>
<dbReference type="PROSITE" id="PS51192">
    <property type="entry name" value="HELICASE_ATP_BIND_1"/>
    <property type="match status" value="1"/>
</dbReference>
<dbReference type="InterPro" id="IPR007502">
    <property type="entry name" value="Helicase-assoc_dom"/>
</dbReference>
<dbReference type="EC" id="3.6.4.13" evidence="2"/>
<feature type="region of interest" description="Disordered" evidence="13">
    <location>
        <begin position="1"/>
        <end position="58"/>
    </location>
</feature>
<dbReference type="InterPro" id="IPR014001">
    <property type="entry name" value="Helicase_ATP-bd"/>
</dbReference>
<evidence type="ECO:0000256" key="10">
    <source>
        <dbReference type="ARBA" id="ARBA00024333"/>
    </source>
</evidence>
<dbReference type="SUPFAM" id="SSF52540">
    <property type="entry name" value="P-loop containing nucleoside triphosphate hydrolases"/>
    <property type="match status" value="1"/>
</dbReference>
<keyword evidence="3" id="KW-0507">mRNA processing</keyword>
<dbReference type="EMBL" id="JAGPXD010000007">
    <property type="protein sequence ID" value="KAH7347880.1"/>
    <property type="molecule type" value="Genomic_DNA"/>
</dbReference>
<evidence type="ECO:0000256" key="9">
    <source>
        <dbReference type="ARBA" id="ARBA00023242"/>
    </source>
</evidence>
<evidence type="ECO:0000313" key="16">
    <source>
        <dbReference type="EMBL" id="KAH7347880.1"/>
    </source>
</evidence>
<evidence type="ECO:0000256" key="13">
    <source>
        <dbReference type="SAM" id="MobiDB-lite"/>
    </source>
</evidence>
<dbReference type="InterPro" id="IPR002464">
    <property type="entry name" value="DNA/RNA_helicase_DEAH_CS"/>
</dbReference>
<dbReference type="PANTHER" id="PTHR18934">
    <property type="entry name" value="ATP-DEPENDENT RNA HELICASE"/>
    <property type="match status" value="1"/>
</dbReference>
<evidence type="ECO:0000313" key="17">
    <source>
        <dbReference type="Proteomes" id="UP000813385"/>
    </source>
</evidence>
<dbReference type="CDD" id="cd18791">
    <property type="entry name" value="SF2_C_RHA"/>
    <property type="match status" value="1"/>
</dbReference>
<evidence type="ECO:0000256" key="8">
    <source>
        <dbReference type="ARBA" id="ARBA00023187"/>
    </source>
</evidence>
<dbReference type="Pfam" id="PF21010">
    <property type="entry name" value="HA2_C"/>
    <property type="match status" value="1"/>
</dbReference>
<dbReference type="Pfam" id="PF07717">
    <property type="entry name" value="OB_NTP_bind"/>
    <property type="match status" value="1"/>
</dbReference>
<dbReference type="GO" id="GO:0000390">
    <property type="term" value="P:spliceosomal complex disassembly"/>
    <property type="evidence" value="ECO:0007669"/>
    <property type="project" value="UniProtKB-ARBA"/>
</dbReference>
<comment type="similarity">
    <text evidence="10">Belongs to the DEAD box helicase family. DEAH subfamily. DDX15/PRP43 sub-subfamily.</text>
</comment>
<feature type="domain" description="Helicase C-terminal" evidence="15">
    <location>
        <begin position="301"/>
        <end position="486"/>
    </location>
</feature>
<feature type="compositionally biased region" description="Basic and acidic residues" evidence="13">
    <location>
        <begin position="10"/>
        <end position="32"/>
    </location>
</feature>
<gene>
    <name evidence="16" type="ORF">B0T11DRAFT_303006</name>
</gene>
<dbReference type="InterPro" id="IPR027417">
    <property type="entry name" value="P-loop_NTPase"/>
</dbReference>
<keyword evidence="7" id="KW-0067">ATP-binding</keyword>
<evidence type="ECO:0000256" key="6">
    <source>
        <dbReference type="ARBA" id="ARBA00022806"/>
    </source>
</evidence>
<dbReference type="Gene3D" id="1.20.120.1080">
    <property type="match status" value="1"/>
</dbReference>
<dbReference type="CDD" id="cd17973">
    <property type="entry name" value="DEXHc_DHX15"/>
    <property type="match status" value="1"/>
</dbReference>
<dbReference type="GO" id="GO:0003723">
    <property type="term" value="F:RNA binding"/>
    <property type="evidence" value="ECO:0007669"/>
    <property type="project" value="TreeGrafter"/>
</dbReference>
<evidence type="ECO:0000256" key="1">
    <source>
        <dbReference type="ARBA" id="ARBA00004123"/>
    </source>
</evidence>
<dbReference type="SMART" id="SM00487">
    <property type="entry name" value="DEXDc"/>
    <property type="match status" value="1"/>
</dbReference>
<dbReference type="GO" id="GO:0003724">
    <property type="term" value="F:RNA helicase activity"/>
    <property type="evidence" value="ECO:0007669"/>
    <property type="project" value="UniProtKB-EC"/>
</dbReference>
<evidence type="ECO:0000256" key="11">
    <source>
        <dbReference type="ARBA" id="ARBA00047984"/>
    </source>
</evidence>
<dbReference type="Proteomes" id="UP000813385">
    <property type="component" value="Unassembled WGS sequence"/>
</dbReference>
<dbReference type="GO" id="GO:0071014">
    <property type="term" value="C:post-mRNA release spliceosomal complex"/>
    <property type="evidence" value="ECO:0007669"/>
    <property type="project" value="UniProtKB-ARBA"/>
</dbReference>
<dbReference type="Pfam" id="PF00270">
    <property type="entry name" value="DEAD"/>
    <property type="match status" value="1"/>
</dbReference>
<dbReference type="FunFam" id="3.40.50.300:FF:000007">
    <property type="entry name" value="Pre-mRNA-splicing factor ATP-dependent RNA helicase"/>
    <property type="match status" value="1"/>
</dbReference>
<evidence type="ECO:0000256" key="5">
    <source>
        <dbReference type="ARBA" id="ARBA00022801"/>
    </source>
</evidence>
<evidence type="ECO:0000259" key="15">
    <source>
        <dbReference type="PROSITE" id="PS51194"/>
    </source>
</evidence>
<dbReference type="AlphaFoldDB" id="A0A8K0WY82"/>